<comment type="caution">
    <text evidence="2">The sequence shown here is derived from an EMBL/GenBank/DDBJ whole genome shotgun (WGS) entry which is preliminary data.</text>
</comment>
<protein>
    <submittedName>
        <fullName evidence="2">Uncharacterized protein</fullName>
    </submittedName>
</protein>
<evidence type="ECO:0000313" key="3">
    <source>
        <dbReference type="Proteomes" id="UP000177370"/>
    </source>
</evidence>
<accession>A0A1F6V6W6</accession>
<evidence type="ECO:0000256" key="1">
    <source>
        <dbReference type="SAM" id="MobiDB-lite"/>
    </source>
</evidence>
<gene>
    <name evidence="2" type="ORF">A2647_01185</name>
</gene>
<feature type="compositionally biased region" description="Basic and acidic residues" evidence="1">
    <location>
        <begin position="125"/>
        <end position="136"/>
    </location>
</feature>
<evidence type="ECO:0000313" key="2">
    <source>
        <dbReference type="EMBL" id="OGI65481.1"/>
    </source>
</evidence>
<name>A0A1F6V6W6_9BACT</name>
<organism evidence="2 3">
    <name type="scientific">Candidatus Nomurabacteria bacterium RIFCSPHIGHO2_01_FULL_40_24b</name>
    <dbReference type="NCBI Taxonomy" id="1801739"/>
    <lineage>
        <taxon>Bacteria</taxon>
        <taxon>Candidatus Nomuraibacteriota</taxon>
    </lineage>
</organism>
<dbReference type="Proteomes" id="UP000177370">
    <property type="component" value="Unassembled WGS sequence"/>
</dbReference>
<reference evidence="2 3" key="1">
    <citation type="journal article" date="2016" name="Nat. Commun.">
        <title>Thousands of microbial genomes shed light on interconnected biogeochemical processes in an aquifer system.</title>
        <authorList>
            <person name="Anantharaman K."/>
            <person name="Brown C.T."/>
            <person name="Hug L.A."/>
            <person name="Sharon I."/>
            <person name="Castelle C.J."/>
            <person name="Probst A.J."/>
            <person name="Thomas B.C."/>
            <person name="Singh A."/>
            <person name="Wilkins M.J."/>
            <person name="Karaoz U."/>
            <person name="Brodie E.L."/>
            <person name="Williams K.H."/>
            <person name="Hubbard S.S."/>
            <person name="Banfield J.F."/>
        </authorList>
    </citation>
    <scope>NUCLEOTIDE SEQUENCE [LARGE SCALE GENOMIC DNA]</scope>
</reference>
<sequence>MENKRFEIIAPEFNTELSRERIAPLIVLAEAIRRKLFLQDFNEKSLTEFVKSSLKKAQEIERMVNALEKNPKHPELRGFVRNGLYLERETEKGLLKIYFPNGQGFLKDILERLEPAPVRHFPPTSKDHKGQQQKLKDLSEEVEKKFKSIFDTFSRILKRQSISATRWHEKTRSLETCEIFLGDL</sequence>
<dbReference type="EMBL" id="MFTP01000018">
    <property type="protein sequence ID" value="OGI65481.1"/>
    <property type="molecule type" value="Genomic_DNA"/>
</dbReference>
<proteinExistence type="predicted"/>
<dbReference type="AlphaFoldDB" id="A0A1F6V6W6"/>
<feature type="region of interest" description="Disordered" evidence="1">
    <location>
        <begin position="117"/>
        <end position="136"/>
    </location>
</feature>